<dbReference type="AlphaFoldDB" id="A0A090N3P9"/>
<dbReference type="OrthoDB" id="8062037at2759"/>
<dbReference type="Proteomes" id="UP000009170">
    <property type="component" value="Unassembled WGS sequence"/>
</dbReference>
<keyword evidence="1" id="KW-0479">Metal-binding</keyword>
<dbReference type="SUPFAM" id="SSF57850">
    <property type="entry name" value="RING/U-box"/>
    <property type="match status" value="1"/>
</dbReference>
<evidence type="ECO:0000313" key="6">
    <source>
        <dbReference type="EMBL" id="CEF98498.1"/>
    </source>
</evidence>
<reference evidence="6 7" key="2">
    <citation type="journal article" date="2014" name="BMC Genomics">
        <title>An improved genome of the model marine alga Ostreococcus tauri unfolds by assessing Illumina de novo assemblies.</title>
        <authorList>
            <person name="Blanc-Mathieu R."/>
            <person name="Verhelst B."/>
            <person name="Derelle E."/>
            <person name="Rombauts S."/>
            <person name="Bouget F.Y."/>
            <person name="Carre I."/>
            <person name="Chateau A."/>
            <person name="Eyre-Walker A."/>
            <person name="Grimsley N."/>
            <person name="Moreau H."/>
            <person name="Piegu B."/>
            <person name="Rivals E."/>
            <person name="Schackwitz W."/>
            <person name="Van de Peer Y."/>
            <person name="Piganeau G."/>
        </authorList>
    </citation>
    <scope>NUCLEOTIDE SEQUENCE [LARGE SCALE GENOMIC DNA]</scope>
    <source>
        <strain evidence="7">OTTH 0595 / CCAP 157/2 / RCC745</strain>
    </source>
</reference>
<dbReference type="GeneID" id="9836434"/>
<gene>
    <name evidence="6" type="ORF">OT_ostta06g04040</name>
</gene>
<dbReference type="InterPro" id="IPR013083">
    <property type="entry name" value="Znf_RING/FYVE/PHD"/>
</dbReference>
<evidence type="ECO:0000256" key="2">
    <source>
        <dbReference type="ARBA" id="ARBA00022771"/>
    </source>
</evidence>
<reference evidence="7" key="1">
    <citation type="journal article" date="2006" name="Proc. Natl. Acad. Sci. U.S.A.">
        <title>Genome analysis of the smallest free-living eukaryote Ostreococcus tauri unveils many unique features.</title>
        <authorList>
            <person name="Derelle E."/>
            <person name="Ferraz C."/>
            <person name="Rombauts S."/>
            <person name="Rouze P."/>
            <person name="Worden A.Z."/>
            <person name="Robbens S."/>
            <person name="Partensky F."/>
            <person name="Degroeve S."/>
            <person name="Echeynie S."/>
            <person name="Cooke R."/>
            <person name="Saeys Y."/>
            <person name="Wuyts J."/>
            <person name="Jabbari K."/>
            <person name="Bowler C."/>
            <person name="Panaud O."/>
            <person name="Piegu B."/>
            <person name="Ball S.G."/>
            <person name="Ral J.-P."/>
            <person name="Bouget F.-Y."/>
            <person name="Piganeau G."/>
            <person name="De Baets B."/>
            <person name="Picard A."/>
            <person name="Delseny M."/>
            <person name="Demaille J."/>
            <person name="Van de Peer Y."/>
            <person name="Moreau H."/>
        </authorList>
    </citation>
    <scope>NUCLEOTIDE SEQUENCE [LARGE SCALE GENOMIC DNA]</scope>
    <source>
        <strain evidence="7">OTTH 0595 / CCAP 157/2 / RCC745</strain>
    </source>
</reference>
<accession>A0A090N3P9</accession>
<dbReference type="SMART" id="SM00184">
    <property type="entry name" value="RING"/>
    <property type="match status" value="1"/>
</dbReference>
<dbReference type="RefSeq" id="XP_003080042.2">
    <property type="nucleotide sequence ID" value="XM_003079994.2"/>
</dbReference>
<dbReference type="GO" id="GO:0008270">
    <property type="term" value="F:zinc ion binding"/>
    <property type="evidence" value="ECO:0007669"/>
    <property type="project" value="UniProtKB-KW"/>
</dbReference>
<keyword evidence="7" id="KW-1185">Reference proteome</keyword>
<evidence type="ECO:0000256" key="1">
    <source>
        <dbReference type="ARBA" id="ARBA00022723"/>
    </source>
</evidence>
<keyword evidence="2 4" id="KW-0863">Zinc-finger</keyword>
<evidence type="ECO:0000256" key="4">
    <source>
        <dbReference type="PROSITE-ProRule" id="PRU00175"/>
    </source>
</evidence>
<dbReference type="Gene3D" id="3.30.40.10">
    <property type="entry name" value="Zinc/RING finger domain, C3HC4 (zinc finger)"/>
    <property type="match status" value="1"/>
</dbReference>
<name>A0A090N3P9_OSTTA</name>
<dbReference type="STRING" id="70448.A0A090N3P9"/>
<protein>
    <submittedName>
        <fullName evidence="6">Zinc finger, RING/FYVE/PHD-type</fullName>
    </submittedName>
</protein>
<evidence type="ECO:0000259" key="5">
    <source>
        <dbReference type="PROSITE" id="PS50089"/>
    </source>
</evidence>
<dbReference type="GO" id="GO:0006511">
    <property type="term" value="P:ubiquitin-dependent protein catabolic process"/>
    <property type="evidence" value="ECO:0007669"/>
    <property type="project" value="TreeGrafter"/>
</dbReference>
<dbReference type="GO" id="GO:0061630">
    <property type="term" value="F:ubiquitin protein ligase activity"/>
    <property type="evidence" value="ECO:0007669"/>
    <property type="project" value="TreeGrafter"/>
</dbReference>
<dbReference type="InParanoid" id="A0A090N3P9"/>
<evidence type="ECO:0000313" key="7">
    <source>
        <dbReference type="Proteomes" id="UP000009170"/>
    </source>
</evidence>
<dbReference type="GO" id="GO:0005634">
    <property type="term" value="C:nucleus"/>
    <property type="evidence" value="ECO:0007669"/>
    <property type="project" value="TreeGrafter"/>
</dbReference>
<evidence type="ECO:0000256" key="3">
    <source>
        <dbReference type="ARBA" id="ARBA00022833"/>
    </source>
</evidence>
<dbReference type="EMBL" id="CAID01000006">
    <property type="protein sequence ID" value="CEF98498.1"/>
    <property type="molecule type" value="Genomic_DNA"/>
</dbReference>
<dbReference type="Pfam" id="PF13639">
    <property type="entry name" value="zf-RING_2"/>
    <property type="match status" value="1"/>
</dbReference>
<dbReference type="InterPro" id="IPR051834">
    <property type="entry name" value="RING_finger_E3_ligase"/>
</dbReference>
<feature type="domain" description="RING-type" evidence="5">
    <location>
        <begin position="230"/>
        <end position="271"/>
    </location>
</feature>
<sequence length="281" mass="30178">MDGRIRREHMASDPDADEALARRLQLEEDDAARAMGLGRARARANAARAASDEALARRLQAEELARARVDSTPFAVDDGRDGATPRRGRTGAMSLVDGFVRAAMGGMGGAGRGDGAGVRATTTFEFPIGHGRSVRFETDVFGERGDEIAGAMDAARARFEDVFGGTPWGRGTGGTADVVRVPSIIDMLNAMQGVNWEGFGGGSGLNEDQRAVVSVEPYERAAEEAENATCAVCLTQVENGENVKRLGCKHVYHPECIDRWLERSRLCPVCKRDVLTGESEH</sequence>
<organism evidence="6 7">
    <name type="scientific">Ostreococcus tauri</name>
    <name type="common">Marine green alga</name>
    <dbReference type="NCBI Taxonomy" id="70448"/>
    <lineage>
        <taxon>Eukaryota</taxon>
        <taxon>Viridiplantae</taxon>
        <taxon>Chlorophyta</taxon>
        <taxon>Mamiellophyceae</taxon>
        <taxon>Mamiellales</taxon>
        <taxon>Bathycoccaceae</taxon>
        <taxon>Ostreococcus</taxon>
    </lineage>
</organism>
<comment type="caution">
    <text evidence="6">The sequence shown here is derived from an EMBL/GenBank/DDBJ whole genome shotgun (WGS) entry which is preliminary data.</text>
</comment>
<dbReference type="KEGG" id="ota:OT_ostta06g04040"/>
<dbReference type="PANTHER" id="PTHR45931">
    <property type="entry name" value="SI:CH211-59O9.10"/>
    <property type="match status" value="1"/>
</dbReference>
<dbReference type="PANTHER" id="PTHR45931:SF3">
    <property type="entry name" value="RING ZINC FINGER-CONTAINING PROTEIN"/>
    <property type="match status" value="1"/>
</dbReference>
<keyword evidence="3" id="KW-0862">Zinc</keyword>
<dbReference type="InterPro" id="IPR001841">
    <property type="entry name" value="Znf_RING"/>
</dbReference>
<proteinExistence type="predicted"/>
<dbReference type="PROSITE" id="PS50089">
    <property type="entry name" value="ZF_RING_2"/>
    <property type="match status" value="1"/>
</dbReference>